<proteinExistence type="predicted"/>
<evidence type="ECO:0000256" key="1">
    <source>
        <dbReference type="ARBA" id="ARBA00004141"/>
    </source>
</evidence>
<sequence>MITSGFTNAPVSQFLVFGVVIGAIVASLTDTRYYIHIQVVPHIWKYGQFWRFLTWQLCFTNSTEVLFAAISLYNLRVIERLWGSRKFASFLLATLPYTTLLPPFILTFVLRPLSFGRINVLPAGPTPLLFALLANYYAAIPYTYRYKISPYAASPSDSASNPAQTASSIWAKSMTFTSKATTYLPPLQLALSQVPGSLLAAAVGWAVGTAYRRDVLPYAIIIRRLRNRSPNNGGHEREDYGDLHGKRYIPQVE</sequence>
<name>A0AAN6M308_9PLEO</name>
<feature type="transmembrane region" description="Helical" evidence="6">
    <location>
        <begin position="49"/>
        <end position="75"/>
    </location>
</feature>
<dbReference type="AlphaFoldDB" id="A0AAN6M308"/>
<protein>
    <recommendedName>
        <fullName evidence="9">Peptidase S54 rhomboid domain-containing protein</fullName>
    </recommendedName>
</protein>
<keyword evidence="2 6" id="KW-0812">Transmembrane</keyword>
<keyword evidence="4 6" id="KW-0472">Membrane</keyword>
<feature type="region of interest" description="Disordered" evidence="5">
    <location>
        <begin position="231"/>
        <end position="253"/>
    </location>
</feature>
<evidence type="ECO:0000256" key="4">
    <source>
        <dbReference type="ARBA" id="ARBA00023136"/>
    </source>
</evidence>
<dbReference type="InterPro" id="IPR035952">
    <property type="entry name" value="Rhomboid-like_sf"/>
</dbReference>
<dbReference type="Proteomes" id="UP001280581">
    <property type="component" value="Unassembled WGS sequence"/>
</dbReference>
<feature type="transmembrane region" description="Helical" evidence="6">
    <location>
        <begin position="87"/>
        <end position="106"/>
    </location>
</feature>
<organism evidence="7 8">
    <name type="scientific">Pseudopithomyces chartarum</name>
    <dbReference type="NCBI Taxonomy" id="1892770"/>
    <lineage>
        <taxon>Eukaryota</taxon>
        <taxon>Fungi</taxon>
        <taxon>Dikarya</taxon>
        <taxon>Ascomycota</taxon>
        <taxon>Pezizomycotina</taxon>
        <taxon>Dothideomycetes</taxon>
        <taxon>Pleosporomycetidae</taxon>
        <taxon>Pleosporales</taxon>
        <taxon>Massarineae</taxon>
        <taxon>Didymosphaeriaceae</taxon>
        <taxon>Pseudopithomyces</taxon>
    </lineage>
</organism>
<feature type="transmembrane region" description="Helical" evidence="6">
    <location>
        <begin position="126"/>
        <end position="144"/>
    </location>
</feature>
<gene>
    <name evidence="7" type="ORF">GRF29_44g2264165</name>
</gene>
<evidence type="ECO:0000313" key="8">
    <source>
        <dbReference type="Proteomes" id="UP001280581"/>
    </source>
</evidence>
<dbReference type="PANTHER" id="PTHR43066">
    <property type="entry name" value="RHOMBOID-RELATED PROTEIN"/>
    <property type="match status" value="1"/>
</dbReference>
<comment type="caution">
    <text evidence="7">The sequence shown here is derived from an EMBL/GenBank/DDBJ whole genome shotgun (WGS) entry which is preliminary data.</text>
</comment>
<evidence type="ECO:0000256" key="6">
    <source>
        <dbReference type="SAM" id="Phobius"/>
    </source>
</evidence>
<dbReference type="GO" id="GO:0016020">
    <property type="term" value="C:membrane"/>
    <property type="evidence" value="ECO:0007669"/>
    <property type="project" value="UniProtKB-SubCell"/>
</dbReference>
<feature type="transmembrane region" description="Helical" evidence="6">
    <location>
        <begin position="12"/>
        <end position="29"/>
    </location>
</feature>
<keyword evidence="3 6" id="KW-1133">Transmembrane helix</keyword>
<reference evidence="7 8" key="1">
    <citation type="submission" date="2021-02" db="EMBL/GenBank/DDBJ databases">
        <title>Genome assembly of Pseudopithomyces chartarum.</title>
        <authorList>
            <person name="Jauregui R."/>
            <person name="Singh J."/>
            <person name="Voisey C."/>
        </authorList>
    </citation>
    <scope>NUCLEOTIDE SEQUENCE [LARGE SCALE GENOMIC DNA]</scope>
    <source>
        <strain evidence="7 8">AGR01</strain>
    </source>
</reference>
<evidence type="ECO:0000313" key="7">
    <source>
        <dbReference type="EMBL" id="KAK3210299.1"/>
    </source>
</evidence>
<comment type="subcellular location">
    <subcellularLocation>
        <location evidence="1">Membrane</location>
        <topology evidence="1">Multi-pass membrane protein</topology>
    </subcellularLocation>
</comment>
<evidence type="ECO:0008006" key="9">
    <source>
        <dbReference type="Google" id="ProtNLM"/>
    </source>
</evidence>
<dbReference type="GO" id="GO:0004252">
    <property type="term" value="F:serine-type endopeptidase activity"/>
    <property type="evidence" value="ECO:0007669"/>
    <property type="project" value="TreeGrafter"/>
</dbReference>
<accession>A0AAN6M308</accession>
<evidence type="ECO:0000256" key="5">
    <source>
        <dbReference type="SAM" id="MobiDB-lite"/>
    </source>
</evidence>
<dbReference type="PANTHER" id="PTHR43066:SF21">
    <property type="entry name" value="UBIQUITIN-ASSOCIATED DOMAIN-CONTAINING PROTEIN 2"/>
    <property type="match status" value="1"/>
</dbReference>
<feature type="compositionally biased region" description="Basic and acidic residues" evidence="5">
    <location>
        <begin position="234"/>
        <end position="245"/>
    </location>
</feature>
<evidence type="ECO:0000256" key="2">
    <source>
        <dbReference type="ARBA" id="ARBA00022692"/>
    </source>
</evidence>
<dbReference type="EMBL" id="WVTA01000005">
    <property type="protein sequence ID" value="KAK3210299.1"/>
    <property type="molecule type" value="Genomic_DNA"/>
</dbReference>
<keyword evidence="8" id="KW-1185">Reference proteome</keyword>
<dbReference type="SUPFAM" id="SSF144091">
    <property type="entry name" value="Rhomboid-like"/>
    <property type="match status" value="1"/>
</dbReference>
<evidence type="ECO:0000256" key="3">
    <source>
        <dbReference type="ARBA" id="ARBA00022989"/>
    </source>
</evidence>